<feature type="chain" id="PRO_5037755120" evidence="1">
    <location>
        <begin position="22"/>
        <end position="140"/>
    </location>
</feature>
<dbReference type="WBParaSite" id="PDA_v2.g27333.t1">
    <property type="protein sequence ID" value="PDA_v2.g27333.t1"/>
    <property type="gene ID" value="PDA_v2.g27333"/>
</dbReference>
<sequence length="140" mass="15934">MKRNALFTIFVILLSINYIHGASINQRSAQQPAAFVDDSSQHFNGQWGQMEFISEEMKLFAVRGHCRDACARACKPIMLADTDQVFFICPQIKPPEKSIDFLLFLKDFFISAESIAVARSALTLKILKMNKSITKRFNKL</sequence>
<evidence type="ECO:0000313" key="2">
    <source>
        <dbReference type="Proteomes" id="UP000887578"/>
    </source>
</evidence>
<protein>
    <submittedName>
        <fullName evidence="3">Uncharacterized protein</fullName>
    </submittedName>
</protein>
<proteinExistence type="predicted"/>
<evidence type="ECO:0000313" key="3">
    <source>
        <dbReference type="WBParaSite" id="PDA_v2.g27333.t1"/>
    </source>
</evidence>
<organism evidence="2 3">
    <name type="scientific">Panagrolaimus davidi</name>
    <dbReference type="NCBI Taxonomy" id="227884"/>
    <lineage>
        <taxon>Eukaryota</taxon>
        <taxon>Metazoa</taxon>
        <taxon>Ecdysozoa</taxon>
        <taxon>Nematoda</taxon>
        <taxon>Chromadorea</taxon>
        <taxon>Rhabditida</taxon>
        <taxon>Tylenchina</taxon>
        <taxon>Panagrolaimomorpha</taxon>
        <taxon>Panagrolaimoidea</taxon>
        <taxon>Panagrolaimidae</taxon>
        <taxon>Panagrolaimus</taxon>
    </lineage>
</organism>
<keyword evidence="1" id="KW-0732">Signal</keyword>
<reference evidence="3" key="1">
    <citation type="submission" date="2022-11" db="UniProtKB">
        <authorList>
            <consortium name="WormBaseParasite"/>
        </authorList>
    </citation>
    <scope>IDENTIFICATION</scope>
</reference>
<dbReference type="Proteomes" id="UP000887578">
    <property type="component" value="Unplaced"/>
</dbReference>
<dbReference type="AlphaFoldDB" id="A0A914Q7C9"/>
<evidence type="ECO:0000256" key="1">
    <source>
        <dbReference type="SAM" id="SignalP"/>
    </source>
</evidence>
<accession>A0A914Q7C9</accession>
<keyword evidence="2" id="KW-1185">Reference proteome</keyword>
<feature type="signal peptide" evidence="1">
    <location>
        <begin position="1"/>
        <end position="21"/>
    </location>
</feature>
<name>A0A914Q7C9_9BILA</name>